<keyword evidence="1" id="KW-0472">Membrane</keyword>
<sequence length="245" mass="25824">MKGRLGPKIAAIVAVCTLVVGGGGLIVSLLLDAFVFDRFDAYGEVPVPGSGSLHLPAGEVTINFHTAVTGSSGGGFPVPPLRISMAGHHRLPDPVLTEVMGSVTSVNNDVRVRVWVAQIAEDGVYDIKTGGEVNGYINPQLAFGRDSSPGWMPWLFGGLLAAGLVELGAAVLWMVRARQAPQPARAPISLDEPSWPGPIPPPVHTYQPTDHGARVEELKTLAALRDSGALTEAEFQAEKRRVLGS</sequence>
<evidence type="ECO:0000313" key="4">
    <source>
        <dbReference type="Proteomes" id="UP000078396"/>
    </source>
</evidence>
<protein>
    <recommendedName>
        <fullName evidence="2">SHOCT domain-containing protein</fullName>
    </recommendedName>
</protein>
<feature type="transmembrane region" description="Helical" evidence="1">
    <location>
        <begin position="151"/>
        <end position="175"/>
    </location>
</feature>
<gene>
    <name evidence="3" type="ORF">A4X20_21440</name>
</gene>
<evidence type="ECO:0000313" key="3">
    <source>
        <dbReference type="EMBL" id="OAN37704.1"/>
    </source>
</evidence>
<feature type="domain" description="SHOCT" evidence="2">
    <location>
        <begin position="216"/>
        <end position="243"/>
    </location>
</feature>
<dbReference type="STRING" id="912594.AWC12_10685"/>
<proteinExistence type="predicted"/>
<organism evidence="3 4">
    <name type="scientific">Mycolicibacterium iranicum</name>
    <name type="common">Mycobacterium iranicum</name>
    <dbReference type="NCBI Taxonomy" id="912594"/>
    <lineage>
        <taxon>Bacteria</taxon>
        <taxon>Bacillati</taxon>
        <taxon>Actinomycetota</taxon>
        <taxon>Actinomycetes</taxon>
        <taxon>Mycobacteriales</taxon>
        <taxon>Mycobacteriaceae</taxon>
        <taxon>Mycolicibacterium</taxon>
    </lineage>
</organism>
<evidence type="ECO:0000259" key="2">
    <source>
        <dbReference type="Pfam" id="PF09851"/>
    </source>
</evidence>
<comment type="caution">
    <text evidence="3">The sequence shown here is derived from an EMBL/GenBank/DDBJ whole genome shotgun (WGS) entry which is preliminary data.</text>
</comment>
<dbReference type="eggNOG" id="ENOG502ZP70">
    <property type="taxonomic scope" value="Bacteria"/>
</dbReference>
<dbReference type="OrthoDB" id="5996503at2"/>
<keyword evidence="1" id="KW-0812">Transmembrane</keyword>
<evidence type="ECO:0000256" key="1">
    <source>
        <dbReference type="SAM" id="Phobius"/>
    </source>
</evidence>
<dbReference type="Proteomes" id="UP000078396">
    <property type="component" value="Unassembled WGS sequence"/>
</dbReference>
<feature type="transmembrane region" description="Helical" evidence="1">
    <location>
        <begin position="9"/>
        <end position="31"/>
    </location>
</feature>
<dbReference type="AlphaFoldDB" id="A0A178LU65"/>
<reference evidence="3 4" key="1">
    <citation type="submission" date="2016-04" db="EMBL/GenBank/DDBJ databases">
        <title>Draft Genome Sequences of Staphylococcus capitis Strain H36, S. capitis Strain H65, S. cohnii Strain H62, S. hominis Strain H69, Mycobacterium iranicum Strain H39, Plantibacter sp. Strain H53, Pseudomonas oryzihabitans Strain H72, and Microbacterium sp. Strain H83, isolated from residential settings.</title>
        <authorList>
            <person name="Lymperopoulou D."/>
            <person name="Adams R.I."/>
            <person name="Lindow S."/>
            <person name="Coil D.A."/>
            <person name="Jospin G."/>
            <person name="Eisen J.A."/>
        </authorList>
    </citation>
    <scope>NUCLEOTIDE SEQUENCE [LARGE SCALE GENOMIC DNA]</scope>
    <source>
        <strain evidence="3 4">H39</strain>
    </source>
</reference>
<dbReference type="EMBL" id="LWCS01000025">
    <property type="protein sequence ID" value="OAN37704.1"/>
    <property type="molecule type" value="Genomic_DNA"/>
</dbReference>
<keyword evidence="1" id="KW-1133">Transmembrane helix</keyword>
<name>A0A178LU65_MYCIR</name>
<dbReference type="RefSeq" id="WP_064282360.1">
    <property type="nucleotide sequence ID" value="NZ_LWCS01000025.1"/>
</dbReference>
<dbReference type="Pfam" id="PF09851">
    <property type="entry name" value="SHOCT"/>
    <property type="match status" value="1"/>
</dbReference>
<accession>A0A178LU65</accession>
<dbReference type="InterPro" id="IPR018649">
    <property type="entry name" value="SHOCT"/>
</dbReference>